<reference evidence="4" key="1">
    <citation type="submission" date="2021-02" db="EMBL/GenBank/DDBJ databases">
        <authorList>
            <person name="Nowell W R."/>
        </authorList>
    </citation>
    <scope>NUCLEOTIDE SEQUENCE</scope>
</reference>
<evidence type="ECO:0000313" key="3">
    <source>
        <dbReference type="EMBL" id="CAF1675723.1"/>
    </source>
</evidence>
<dbReference type="Proteomes" id="UP000663856">
    <property type="component" value="Unassembled WGS sequence"/>
</dbReference>
<dbReference type="AlphaFoldDB" id="A0A816WYZ0"/>
<dbReference type="SUPFAM" id="SSF51011">
    <property type="entry name" value="Glycosyl hydrolase domain"/>
    <property type="match status" value="1"/>
</dbReference>
<dbReference type="Proteomes" id="UP000681720">
    <property type="component" value="Unassembled WGS sequence"/>
</dbReference>
<dbReference type="OrthoDB" id="1334205at2759"/>
<dbReference type="EMBL" id="CAJNOV010003294">
    <property type="protein sequence ID" value="CAF1137467.1"/>
    <property type="molecule type" value="Genomic_DNA"/>
</dbReference>
<evidence type="ECO:0000313" key="9">
    <source>
        <dbReference type="Proteomes" id="UP000663866"/>
    </source>
</evidence>
<dbReference type="InterPro" id="IPR048395">
    <property type="entry name" value="Glyco_hydro_31_C"/>
</dbReference>
<dbReference type="Gene3D" id="2.60.40.1180">
    <property type="entry name" value="Golgi alpha-mannosidase II"/>
    <property type="match status" value="1"/>
</dbReference>
<dbReference type="PANTHER" id="PTHR22762">
    <property type="entry name" value="ALPHA-GLUCOSIDASE"/>
    <property type="match status" value="1"/>
</dbReference>
<sequence length="198" mass="22627">MAEKIVEDEKEANKNLLDFHYKLMEILKNGQQIDKDTYKTLGEQFNIPDYQDPAVFFWIAQQTMEEALFMRYSLAPFWHTLHYRTMTASETLLQPFHFEFSSDSKTLGIDRQFLIGRAILVSPNLDSTATTVHVYIPDDVWYQFPLGVKVKHAGVFTDLDVSLEKINVHIPGSFIIPMKIPGTNLIAGRGNPFTSPVA</sequence>
<dbReference type="PANTHER" id="PTHR22762:SF131">
    <property type="entry name" value="GLYCOSIDE HYDROLASE FAMILY 31 N-TERMINAL DOMAIN-CONTAINING PROTEIN"/>
    <property type="match status" value="1"/>
</dbReference>
<dbReference type="Proteomes" id="UP000681967">
    <property type="component" value="Unassembled WGS sequence"/>
</dbReference>
<keyword evidence="9" id="KW-1185">Reference proteome</keyword>
<proteinExistence type="predicted"/>
<evidence type="ECO:0000259" key="1">
    <source>
        <dbReference type="Pfam" id="PF21365"/>
    </source>
</evidence>
<dbReference type="EMBL" id="CAJNRF010012340">
    <property type="protein sequence ID" value="CAF2140416.1"/>
    <property type="molecule type" value="Genomic_DNA"/>
</dbReference>
<dbReference type="Pfam" id="PF21365">
    <property type="entry name" value="Glyco_hydro_31_3rd"/>
    <property type="match status" value="1"/>
</dbReference>
<protein>
    <recommendedName>
        <fullName evidence="1">Glycosyl hydrolase family 31 C-terminal domain-containing protein</fullName>
    </recommendedName>
</protein>
<gene>
    <name evidence="7" type="ORF">BYL167_LOCUS35553</name>
    <name evidence="2" type="ORF">CJN711_LOCUS8873</name>
    <name evidence="5" type="ORF">GIL414_LOCUS9380</name>
    <name evidence="3" type="ORF">KQP761_LOCUS35320</name>
    <name evidence="6" type="ORF">OVN521_LOCUS26813</name>
    <name evidence="4" type="ORF">WKI299_LOCUS28263</name>
</gene>
<organism evidence="4 8">
    <name type="scientific">Rotaria magnacalcarata</name>
    <dbReference type="NCBI Taxonomy" id="392030"/>
    <lineage>
        <taxon>Eukaryota</taxon>
        <taxon>Metazoa</taxon>
        <taxon>Spiralia</taxon>
        <taxon>Gnathifera</taxon>
        <taxon>Rotifera</taxon>
        <taxon>Eurotatoria</taxon>
        <taxon>Bdelloidea</taxon>
        <taxon>Philodinida</taxon>
        <taxon>Philodinidae</taxon>
        <taxon>Rotaria</taxon>
    </lineage>
</organism>
<dbReference type="EMBL" id="CAJNOW010019875">
    <property type="protein sequence ID" value="CAF1675723.1"/>
    <property type="molecule type" value="Genomic_DNA"/>
</dbReference>
<dbReference type="Proteomes" id="UP000663855">
    <property type="component" value="Unassembled WGS sequence"/>
</dbReference>
<dbReference type="Proteomes" id="UP000663834">
    <property type="component" value="Unassembled WGS sequence"/>
</dbReference>
<dbReference type="Proteomes" id="UP000663866">
    <property type="component" value="Unassembled WGS sequence"/>
</dbReference>
<dbReference type="InterPro" id="IPR013780">
    <property type="entry name" value="Glyco_hydro_b"/>
</dbReference>
<dbReference type="EMBL" id="CAJOBG010007175">
    <property type="protein sequence ID" value="CAF4208997.1"/>
    <property type="molecule type" value="Genomic_DNA"/>
</dbReference>
<accession>A0A816WYZ0</accession>
<dbReference type="EMBL" id="CAJOBJ010003196">
    <property type="protein sequence ID" value="CAF3956610.1"/>
    <property type="molecule type" value="Genomic_DNA"/>
</dbReference>
<dbReference type="EMBL" id="CAJOBH010075219">
    <property type="protein sequence ID" value="CAF4490619.1"/>
    <property type="molecule type" value="Genomic_DNA"/>
</dbReference>
<feature type="domain" description="Glycosyl hydrolase family 31 C-terminal" evidence="1">
    <location>
        <begin position="90"/>
        <end position="176"/>
    </location>
</feature>
<evidence type="ECO:0000313" key="4">
    <source>
        <dbReference type="EMBL" id="CAF2140416.1"/>
    </source>
</evidence>
<evidence type="ECO:0000313" key="6">
    <source>
        <dbReference type="EMBL" id="CAF4208997.1"/>
    </source>
</evidence>
<evidence type="ECO:0000313" key="5">
    <source>
        <dbReference type="EMBL" id="CAF3956610.1"/>
    </source>
</evidence>
<dbReference type="GO" id="GO:0004558">
    <property type="term" value="F:alpha-1,4-glucosidase activity"/>
    <property type="evidence" value="ECO:0007669"/>
    <property type="project" value="TreeGrafter"/>
</dbReference>
<evidence type="ECO:0000313" key="2">
    <source>
        <dbReference type="EMBL" id="CAF1137467.1"/>
    </source>
</evidence>
<name>A0A816WYZ0_9BILA</name>
<evidence type="ECO:0000313" key="8">
    <source>
        <dbReference type="Proteomes" id="UP000663856"/>
    </source>
</evidence>
<evidence type="ECO:0000313" key="7">
    <source>
        <dbReference type="EMBL" id="CAF4490619.1"/>
    </source>
</evidence>
<comment type="caution">
    <text evidence="4">The sequence shown here is derived from an EMBL/GenBank/DDBJ whole genome shotgun (WGS) entry which is preliminary data.</text>
</comment>